<evidence type="ECO:0000313" key="2">
    <source>
        <dbReference type="EMBL" id="KIN98486.1"/>
    </source>
</evidence>
<dbReference type="OrthoDB" id="360540at2759"/>
<dbReference type="AlphaFoldDB" id="A0A0C3JLP3"/>
<dbReference type="EMBL" id="KN831978">
    <property type="protein sequence ID" value="KIO02966.1"/>
    <property type="molecule type" value="Genomic_DNA"/>
</dbReference>
<dbReference type="EMBL" id="KN832015">
    <property type="protein sequence ID" value="KIN98486.1"/>
    <property type="molecule type" value="Genomic_DNA"/>
</dbReference>
<evidence type="ECO:0000313" key="3">
    <source>
        <dbReference type="EMBL" id="KIO02966.1"/>
    </source>
</evidence>
<protein>
    <submittedName>
        <fullName evidence="2">Uncharacterized protein</fullName>
    </submittedName>
</protein>
<name>A0A0C3JLP3_PISTI</name>
<reference evidence="4" key="2">
    <citation type="submission" date="2015-01" db="EMBL/GenBank/DDBJ databases">
        <title>Evolutionary Origins and Diversification of the Mycorrhizal Mutualists.</title>
        <authorList>
            <consortium name="DOE Joint Genome Institute"/>
            <consortium name="Mycorrhizal Genomics Consortium"/>
            <person name="Kohler A."/>
            <person name="Kuo A."/>
            <person name="Nagy L.G."/>
            <person name="Floudas D."/>
            <person name="Copeland A."/>
            <person name="Barry K.W."/>
            <person name="Cichocki N."/>
            <person name="Veneault-Fourrey C."/>
            <person name="LaButti K."/>
            <person name="Lindquist E.A."/>
            <person name="Lipzen A."/>
            <person name="Lundell T."/>
            <person name="Morin E."/>
            <person name="Murat C."/>
            <person name="Riley R."/>
            <person name="Ohm R."/>
            <person name="Sun H."/>
            <person name="Tunlid A."/>
            <person name="Henrissat B."/>
            <person name="Grigoriev I.V."/>
            <person name="Hibbett D.S."/>
            <person name="Martin F."/>
        </authorList>
    </citation>
    <scope>NUCLEOTIDE SEQUENCE [LARGE SCALE GENOMIC DNA]</scope>
    <source>
        <strain evidence="3 4">Marx 270</strain>
    </source>
</reference>
<keyword evidence="4" id="KW-1185">Reference proteome</keyword>
<dbReference type="HOGENOM" id="CLU_034402_2_0_1"/>
<dbReference type="GO" id="GO:0005737">
    <property type="term" value="C:cytoplasm"/>
    <property type="evidence" value="ECO:0007669"/>
    <property type="project" value="TreeGrafter"/>
</dbReference>
<dbReference type="Pfam" id="PF07065">
    <property type="entry name" value="D123"/>
    <property type="match status" value="1"/>
</dbReference>
<evidence type="ECO:0000256" key="1">
    <source>
        <dbReference type="ARBA" id="ARBA00011047"/>
    </source>
</evidence>
<dbReference type="Proteomes" id="UP000054217">
    <property type="component" value="Unassembled WGS sequence"/>
</dbReference>
<dbReference type="FunCoup" id="A0A0C3JLP3">
    <property type="interactions" value="544"/>
</dbReference>
<reference evidence="2" key="3">
    <citation type="submission" date="2015-02" db="EMBL/GenBank/DDBJ databases">
        <title>Evolutionary Origins and Diversification of the Mycorrhizal Mutualists.</title>
        <authorList>
            <consortium name="DOE Joint Genome Institute"/>
            <consortium name="Mycorrhizal Genomics Consortium"/>
            <person name="Kohler A."/>
            <person name="Kuo A."/>
            <person name="Nagy L.G."/>
            <person name="Floudas D."/>
            <person name="Copeland A."/>
            <person name="Barry K.W."/>
            <person name="Cichocki N."/>
            <person name="Veneault-Fourrey C."/>
            <person name="LaButti K."/>
            <person name="Lindquist E.A."/>
            <person name="Lipzen A."/>
            <person name="Lundell T."/>
            <person name="Morin E."/>
            <person name="Murat C."/>
            <person name="Riley R."/>
            <person name="Ohm R."/>
            <person name="Sun H."/>
            <person name="Tunlid A."/>
            <person name="Henrissat B."/>
            <person name="Grigoriev I.V."/>
            <person name="Hibbett D.S."/>
            <person name="Martin F."/>
        </authorList>
    </citation>
    <scope>NUCLEOTIDE SEQUENCE</scope>
    <source>
        <strain evidence="2 4">Marx 270</strain>
    </source>
</reference>
<proteinExistence type="inferred from homology"/>
<reference evidence="2 4" key="1">
    <citation type="submission" date="2014-04" db="EMBL/GenBank/DDBJ databases">
        <authorList>
            <consortium name="DOE Joint Genome Institute"/>
            <person name="Kuo A."/>
            <person name="Kohler A."/>
            <person name="Costa M.D."/>
            <person name="Nagy L.G."/>
            <person name="Floudas D."/>
            <person name="Copeland A."/>
            <person name="Barry K.W."/>
            <person name="Cichocki N."/>
            <person name="Veneault-Fourrey C."/>
            <person name="LaButti K."/>
            <person name="Lindquist E.A."/>
            <person name="Lipzen A."/>
            <person name="Lundell T."/>
            <person name="Morin E."/>
            <person name="Murat C."/>
            <person name="Sun H."/>
            <person name="Tunlid A."/>
            <person name="Henrissat B."/>
            <person name="Grigoriev I.V."/>
            <person name="Hibbett D.S."/>
            <person name="Martin F."/>
            <person name="Nordberg H.P."/>
            <person name="Cantor M.N."/>
            <person name="Hua S.X."/>
        </authorList>
    </citation>
    <scope>NUCLEOTIDE SEQUENCE [LARGE SCALE GENOMIC DNA]</scope>
    <source>
        <strain evidence="2 4">Marx 270</strain>
    </source>
</reference>
<dbReference type="PANTHER" id="PTHR15323">
    <property type="entry name" value="D123 PROTEIN"/>
    <property type="match status" value="1"/>
</dbReference>
<comment type="similarity">
    <text evidence="1">Belongs to the CDC123 family.</text>
</comment>
<dbReference type="PANTHER" id="PTHR15323:SF6">
    <property type="entry name" value="CELL DIVISION CYCLE PROTEIN 123 HOMOLOG"/>
    <property type="match status" value="1"/>
</dbReference>
<dbReference type="InterPro" id="IPR009772">
    <property type="entry name" value="CDC123"/>
</dbReference>
<accession>A0A0C3JLP3</accession>
<evidence type="ECO:0000313" key="4">
    <source>
        <dbReference type="Proteomes" id="UP000054217"/>
    </source>
</evidence>
<organism evidence="2 4">
    <name type="scientific">Pisolithus tinctorius Marx 270</name>
    <dbReference type="NCBI Taxonomy" id="870435"/>
    <lineage>
        <taxon>Eukaryota</taxon>
        <taxon>Fungi</taxon>
        <taxon>Dikarya</taxon>
        <taxon>Basidiomycota</taxon>
        <taxon>Agaricomycotina</taxon>
        <taxon>Agaricomycetes</taxon>
        <taxon>Agaricomycetidae</taxon>
        <taxon>Boletales</taxon>
        <taxon>Sclerodermatineae</taxon>
        <taxon>Pisolithaceae</taxon>
        <taxon>Pisolithus</taxon>
    </lineage>
</organism>
<sequence length="360" mass="41638">MSVVNNDDIFPPLTPDYILAFQFSNWYPSFIRASPKSTIIRPLGKDFKHYLESDSIFVPDGSEDVVVESTISDDDDDDDEYEDTAIVGEHFSFPELDERIRSVIREYKAVFPKLNFSSPKDASWVLPASSPLKCTSPVDVYLLLKSSDFIAHDLSIESVFDGCKIDDLPDYELELVLRKWYPVDHSREVRCFVRNDVLVGYATGISQRDTNFYDFMINPEVQNTIKTTVYNLWQEIVRPNWTFSRKDYIFDFLLTRDLSSGHIIDFNPYAPRTDPLLFAYEELHEVLSRANQGASASRTFLPDLRVIDSLLHPAATRNMPAYQHNRMPIEALTLSEDRNIVEFGEIWQEEVIRAMREKDD</sequence>
<gene>
    <name evidence="3" type="ORF">M404DRAFT_27306</name>
    <name evidence="2" type="ORF">M404DRAFT_31350</name>
</gene>
<dbReference type="STRING" id="870435.A0A0C3JLP3"/>